<dbReference type="PROSITE" id="PS01096">
    <property type="entry name" value="PPIC_PPIASE_1"/>
    <property type="match status" value="1"/>
</dbReference>
<name>A0A6M4H2B3_9PROT</name>
<dbReference type="EMBL" id="CP053073">
    <property type="protein sequence ID" value="QJR13681.1"/>
    <property type="molecule type" value="Genomic_DNA"/>
</dbReference>
<dbReference type="GO" id="GO:0030288">
    <property type="term" value="C:outer membrane-bounded periplasmic space"/>
    <property type="evidence" value="ECO:0007669"/>
    <property type="project" value="InterPro"/>
</dbReference>
<dbReference type="AlphaFoldDB" id="A0A6M4H2B3"/>
<accession>A0A6M4H2B3</accession>
<dbReference type="Pfam" id="PF00639">
    <property type="entry name" value="Rotamase"/>
    <property type="match status" value="2"/>
</dbReference>
<dbReference type="InParanoid" id="A0A6M4H2B3"/>
<reference evidence="9 10" key="1">
    <citation type="submission" date="2020-04" db="EMBL/GenBank/DDBJ databases">
        <title>Usitatibacter rugosus gen. nov., sp. nov. and Usitatibacter palustris sp. nov., novel members of Usitatibacteraceae fam. nov. within the order Nitrosomonadales isolated from soil.</title>
        <authorList>
            <person name="Huber K.J."/>
            <person name="Neumann-Schaal M."/>
            <person name="Geppert A."/>
            <person name="Luckner M."/>
            <person name="Wanner G."/>
            <person name="Overmann J."/>
        </authorList>
    </citation>
    <scope>NUCLEOTIDE SEQUENCE [LARGE SCALE GENOMIC DNA]</scope>
    <source>
        <strain evidence="9 10">Swamp67</strain>
    </source>
</reference>
<comment type="function">
    <text evidence="7">Chaperone involved in the correct folding and assembly of outer membrane proteins. Recognizes specific patterns of aromatic residues and the orientation of their side chains, which are found more frequently in integral outer membrane proteins. May act in both early periplasmic and late outer membrane-associated steps of protein maturation.</text>
</comment>
<comment type="domain">
    <text evidence="7">The PPIase activity resides only in the second parvulin domain. The N-terminal region and the C-terminal tail are necessary and sufficient for the chaperone activity of SurA. The PPIase activity is dispensable for SurA to function as a chaperone. The N-terminal region and the C-terminal tail are also required for porin recognition.</text>
</comment>
<feature type="signal peptide" evidence="7">
    <location>
        <begin position="1"/>
        <end position="22"/>
    </location>
</feature>
<keyword evidence="1 7" id="KW-0732">Signal</keyword>
<feature type="domain" description="PpiC" evidence="8">
    <location>
        <begin position="297"/>
        <end position="395"/>
    </location>
</feature>
<dbReference type="FunCoup" id="A0A6M4H2B3">
    <property type="interactions" value="189"/>
</dbReference>
<dbReference type="Gene3D" id="3.10.50.40">
    <property type="match status" value="2"/>
</dbReference>
<protein>
    <recommendedName>
        <fullName evidence="7">Chaperone SurA</fullName>
    </recommendedName>
    <alternativeName>
        <fullName evidence="7">Peptidyl-prolyl cis-trans isomerase SurA</fullName>
        <shortName evidence="7">PPIase SurA</shortName>
        <ecNumber evidence="7">5.2.1.8</ecNumber>
    </alternativeName>
    <alternativeName>
        <fullName evidence="7">Rotamase SurA</fullName>
    </alternativeName>
</protein>
<keyword evidence="3 7" id="KW-0574">Periplasm</keyword>
<feature type="chain" id="PRO_5027182289" description="Chaperone SurA" evidence="7">
    <location>
        <begin position="23"/>
        <end position="443"/>
    </location>
</feature>
<evidence type="ECO:0000259" key="8">
    <source>
        <dbReference type="PROSITE" id="PS50198"/>
    </source>
</evidence>
<dbReference type="PANTHER" id="PTHR47637:SF1">
    <property type="entry name" value="CHAPERONE SURA"/>
    <property type="match status" value="1"/>
</dbReference>
<dbReference type="SUPFAM" id="SSF54534">
    <property type="entry name" value="FKBP-like"/>
    <property type="match status" value="2"/>
</dbReference>
<dbReference type="PANTHER" id="PTHR47637">
    <property type="entry name" value="CHAPERONE SURA"/>
    <property type="match status" value="1"/>
</dbReference>
<keyword evidence="4 7" id="KW-0697">Rotamase</keyword>
<gene>
    <name evidence="7 9" type="primary">surA</name>
    <name evidence="9" type="ORF">DSM104440_00467</name>
</gene>
<evidence type="ECO:0000256" key="3">
    <source>
        <dbReference type="ARBA" id="ARBA00022764"/>
    </source>
</evidence>
<keyword evidence="2 7" id="KW-0677">Repeat</keyword>
<dbReference type="InterPro" id="IPR023058">
    <property type="entry name" value="PPIase_PpiC_CS"/>
</dbReference>
<dbReference type="SUPFAM" id="SSF109998">
    <property type="entry name" value="Triger factor/SurA peptide-binding domain-like"/>
    <property type="match status" value="1"/>
</dbReference>
<evidence type="ECO:0000256" key="6">
    <source>
        <dbReference type="ARBA" id="ARBA00023235"/>
    </source>
</evidence>
<sequence precursor="true">MNNRLFALLTLTLALGASAQMATPRIDPRLAATPPRVVPVDRIVAVVNDEVITSNDLSERVTLIASQLRKQGGQLPAADVLQRQILERMINDLVQVQHAKETGLKIDDATLDKTIQRIAQENNLSMTAFREAIEKDGVAYPRFREDIRSEILVTRLREREVENNLVVTDAEVETEVAREAKEKSGDAEYRLAHILVMVPAQASPDQIEQRRRRAVQALTELRRGVNFQQVAATFSDAPDALQGGNLGWRPSGRLPALFLESIEKLQVNDTTDLLRSPNGFHIVKLLEKRGKAAAATIQQSKARHILIRTREGLTDAEVRERLTRIKVRVAAGEDFGELAKVHSEDGSASKGGDLGWLAPGDTVAEFEKVMNASATGEVSAPFQTPFGWHILQVQERRADEQSEERKKAAARTAIRARKGDEAYADWLRQARDRAFVENRLEER</sequence>
<evidence type="ECO:0000256" key="7">
    <source>
        <dbReference type="HAMAP-Rule" id="MF_01183"/>
    </source>
</evidence>
<dbReference type="RefSeq" id="WP_171160431.1">
    <property type="nucleotide sequence ID" value="NZ_CP053073.1"/>
</dbReference>
<evidence type="ECO:0000256" key="5">
    <source>
        <dbReference type="ARBA" id="ARBA00023186"/>
    </source>
</evidence>
<evidence type="ECO:0000313" key="10">
    <source>
        <dbReference type="Proteomes" id="UP000503096"/>
    </source>
</evidence>
<dbReference type="Proteomes" id="UP000503096">
    <property type="component" value="Chromosome"/>
</dbReference>
<keyword evidence="5 7" id="KW-0143">Chaperone</keyword>
<evidence type="ECO:0000256" key="2">
    <source>
        <dbReference type="ARBA" id="ARBA00022737"/>
    </source>
</evidence>
<evidence type="ECO:0000256" key="4">
    <source>
        <dbReference type="ARBA" id="ARBA00023110"/>
    </source>
</evidence>
<dbReference type="PROSITE" id="PS50198">
    <property type="entry name" value="PPIC_PPIASE_2"/>
    <property type="match status" value="2"/>
</dbReference>
<proteinExistence type="inferred from homology"/>
<comment type="catalytic activity">
    <reaction evidence="7">
        <text>[protein]-peptidylproline (omega=180) = [protein]-peptidylproline (omega=0)</text>
        <dbReference type="Rhea" id="RHEA:16237"/>
        <dbReference type="Rhea" id="RHEA-COMP:10747"/>
        <dbReference type="Rhea" id="RHEA-COMP:10748"/>
        <dbReference type="ChEBI" id="CHEBI:83833"/>
        <dbReference type="ChEBI" id="CHEBI:83834"/>
        <dbReference type="EC" id="5.2.1.8"/>
    </reaction>
</comment>
<keyword evidence="6 7" id="KW-0413">Isomerase</keyword>
<dbReference type="InterPro" id="IPR000297">
    <property type="entry name" value="PPIase_PpiC"/>
</dbReference>
<evidence type="ECO:0000313" key="9">
    <source>
        <dbReference type="EMBL" id="QJR13681.1"/>
    </source>
</evidence>
<dbReference type="InterPro" id="IPR023034">
    <property type="entry name" value="PPIase_SurA"/>
</dbReference>
<dbReference type="KEGG" id="upl:DSM104440_00467"/>
<feature type="domain" description="PpiC" evidence="8">
    <location>
        <begin position="186"/>
        <end position="287"/>
    </location>
</feature>
<comment type="subcellular location">
    <subcellularLocation>
        <location evidence="7">Periplasm</location>
    </subcellularLocation>
    <text evidence="7">Is capable of associating with the outer membrane.</text>
</comment>
<dbReference type="InterPro" id="IPR046357">
    <property type="entry name" value="PPIase_dom_sf"/>
</dbReference>
<dbReference type="EC" id="5.2.1.8" evidence="7"/>
<dbReference type="GO" id="GO:0042277">
    <property type="term" value="F:peptide binding"/>
    <property type="evidence" value="ECO:0007669"/>
    <property type="project" value="InterPro"/>
</dbReference>
<dbReference type="GO" id="GO:0003755">
    <property type="term" value="F:peptidyl-prolyl cis-trans isomerase activity"/>
    <property type="evidence" value="ECO:0007669"/>
    <property type="project" value="UniProtKB-UniRule"/>
</dbReference>
<dbReference type="GO" id="GO:0051082">
    <property type="term" value="F:unfolded protein binding"/>
    <property type="evidence" value="ECO:0007669"/>
    <property type="project" value="UniProtKB-UniRule"/>
</dbReference>
<evidence type="ECO:0000256" key="1">
    <source>
        <dbReference type="ARBA" id="ARBA00022729"/>
    </source>
</evidence>
<dbReference type="InterPro" id="IPR015391">
    <property type="entry name" value="SurA_N"/>
</dbReference>
<dbReference type="InterPro" id="IPR027304">
    <property type="entry name" value="Trigger_fact/SurA_dom_sf"/>
</dbReference>
<dbReference type="GO" id="GO:0006457">
    <property type="term" value="P:protein folding"/>
    <property type="evidence" value="ECO:0007669"/>
    <property type="project" value="UniProtKB-UniRule"/>
</dbReference>
<dbReference type="HAMAP" id="MF_01183">
    <property type="entry name" value="Chaperone_SurA"/>
    <property type="match status" value="1"/>
</dbReference>
<dbReference type="Pfam" id="PF09312">
    <property type="entry name" value="SurA_N"/>
    <property type="match status" value="1"/>
</dbReference>
<keyword evidence="10" id="KW-1185">Reference proteome</keyword>
<dbReference type="Gene3D" id="1.10.4030.10">
    <property type="entry name" value="Porin chaperone SurA, peptide-binding domain"/>
    <property type="match status" value="1"/>
</dbReference>
<dbReference type="InterPro" id="IPR050280">
    <property type="entry name" value="OMP_Chaperone_SurA"/>
</dbReference>
<dbReference type="GO" id="GO:0050821">
    <property type="term" value="P:protein stabilization"/>
    <property type="evidence" value="ECO:0007669"/>
    <property type="project" value="InterPro"/>
</dbReference>
<organism evidence="9 10">
    <name type="scientific">Usitatibacter palustris</name>
    <dbReference type="NCBI Taxonomy" id="2732487"/>
    <lineage>
        <taxon>Bacteria</taxon>
        <taxon>Pseudomonadati</taxon>
        <taxon>Pseudomonadota</taxon>
        <taxon>Betaproteobacteria</taxon>
        <taxon>Nitrosomonadales</taxon>
        <taxon>Usitatibacteraceae</taxon>
        <taxon>Usitatibacter</taxon>
    </lineage>
</organism>
<dbReference type="GO" id="GO:0043165">
    <property type="term" value="P:Gram-negative-bacterium-type cell outer membrane assembly"/>
    <property type="evidence" value="ECO:0007669"/>
    <property type="project" value="InterPro"/>
</dbReference>